<dbReference type="Pfam" id="PF09994">
    <property type="entry name" value="T6SS_Tle1-like_cat"/>
    <property type="match status" value="2"/>
</dbReference>
<feature type="region of interest" description="Disordered" evidence="1">
    <location>
        <begin position="200"/>
        <end position="230"/>
    </location>
</feature>
<gene>
    <name evidence="3" type="ORF">CVT25_015127</name>
</gene>
<proteinExistence type="predicted"/>
<dbReference type="InterPro" id="IPR011989">
    <property type="entry name" value="ARM-like"/>
</dbReference>
<sequence>MVPPGICKCSDKPGRNLVVCIDGAYTRPGEYSTHVSDLFSKCAKTEHSKQLIYYSDGINVDVRSSQISLRVIMAMFGWNYEKIVMEAYRWIVDNYQEDDKIFCIGYSRGAYYVRTLAAMIHKRYASREKDIVDRFKSTFSWDKARVHFVGVWETVLLDMSFVDFTPLPDSEHHALALDERRGRFQPICALGDVHAAIHGSNNEHRDPSIQNSESTNGLEHNPGGKNLDPIPHIKEVWFPGTHSQIGGPIIRSEQNSGNLGRASYLWMSFEIVSCGMYLHPSRVDWDWDDLQTRPVPIHLAWRILELVPGRSRQIDSEGNYSSVYSFDGMPRKIRFNFLRSRTIMPGQKVHSVAFHEKNYRPCAIMHDKSLRWDQFAGNELQGDELGRGVEWDDYIERDYLEHGLIPSVVETLKSGAGSRGIMWAYRLAAMTLTDQGMSTLKTTPNSSDDLSQIFGQVDDPNIQGRLIEIVDRSSRIYGATSPLLSLEHVGWLLRVVKENTDMKIRTFSFRLLASSLDTDESLNKLIDGQVMGTLDEMTREEEQKWLADGANAMFRTIVGHEILSKKLYSLNTLSVLRKRFTSGNTHSQRVSKNFFGEILQYKYMSNEFLAMLTLKLSNKSIDRQLVGQSRLYNVLSILRDIAKNDELIRRVWNDGITNTIQQASTHVNYRIRLLALDVFKRFISHSDNARRDKIFDSNNVQGLWNTLNDVKADIRSSAVSLFTDAAAEDVIRKKIFDQRVIASFVRSINQGLFNINSSAILVFMTGICQADLQANLLDTGIIASLLRTVLIEDAQYIIRGCALLFFASILPLGILDSATISALGVAGDENANLEMRAINLFTSAISQSGFHDVNSDAETLVALRIPFLISSDRIKFESGPSQHYLTATLSQGANTPRLPLVMNYKAENFIERLRNKIFDADMVIYIQQAVIGSDSHLLQSSEGLLAHVILTYRAFSVIFMRSMKLTIWVDEIRDRIFDMKTMSLLRRNALARNQSSRSSQFIIDFVEGLRDEQSDKGTITEEQPDVASFFATALAQDLSQGQISTSETFATLKVLLGDDTNDSNIRSSVIDLLTSALSRDGTRDKIFDKEVISALGCALSDIRVPVRDSLFRFFTAALYQESIRDQIFNIVGIPALLKAGFKTDFWSQDCVGNYLPIHAREIALYILFRRQSSTISESISNVPYVHQAFK</sequence>
<dbReference type="PANTHER" id="PTHR33840">
    <property type="match status" value="1"/>
</dbReference>
<organism evidence="3 4">
    <name type="scientific">Psilocybe cyanescens</name>
    <dbReference type="NCBI Taxonomy" id="93625"/>
    <lineage>
        <taxon>Eukaryota</taxon>
        <taxon>Fungi</taxon>
        <taxon>Dikarya</taxon>
        <taxon>Basidiomycota</taxon>
        <taxon>Agaricomycotina</taxon>
        <taxon>Agaricomycetes</taxon>
        <taxon>Agaricomycetidae</taxon>
        <taxon>Agaricales</taxon>
        <taxon>Agaricineae</taxon>
        <taxon>Strophariaceae</taxon>
        <taxon>Psilocybe</taxon>
    </lineage>
</organism>
<dbReference type="Gene3D" id="1.25.10.10">
    <property type="entry name" value="Leucine-rich Repeat Variant"/>
    <property type="match status" value="1"/>
</dbReference>
<dbReference type="SUPFAM" id="SSF53474">
    <property type="entry name" value="alpha/beta-Hydrolases"/>
    <property type="match status" value="1"/>
</dbReference>
<evidence type="ECO:0000259" key="2">
    <source>
        <dbReference type="Pfam" id="PF09994"/>
    </source>
</evidence>
<dbReference type="InterPro" id="IPR029058">
    <property type="entry name" value="AB_hydrolase_fold"/>
</dbReference>
<comment type="caution">
    <text evidence="3">The sequence shown here is derived from an EMBL/GenBank/DDBJ whole genome shotgun (WGS) entry which is preliminary data.</text>
</comment>
<reference evidence="3 4" key="1">
    <citation type="journal article" date="2018" name="Evol. Lett.">
        <title>Horizontal gene cluster transfer increased hallucinogenic mushroom diversity.</title>
        <authorList>
            <person name="Reynolds H.T."/>
            <person name="Vijayakumar V."/>
            <person name="Gluck-Thaler E."/>
            <person name="Korotkin H.B."/>
            <person name="Matheny P.B."/>
            <person name="Slot J.C."/>
        </authorList>
    </citation>
    <scope>NUCLEOTIDE SEQUENCE [LARGE SCALE GENOMIC DNA]</scope>
    <source>
        <strain evidence="3 4">2631</strain>
    </source>
</reference>
<evidence type="ECO:0000313" key="3">
    <source>
        <dbReference type="EMBL" id="PPQ84833.1"/>
    </source>
</evidence>
<evidence type="ECO:0000256" key="1">
    <source>
        <dbReference type="SAM" id="MobiDB-lite"/>
    </source>
</evidence>
<dbReference type="EMBL" id="NHYD01002801">
    <property type="protein sequence ID" value="PPQ84833.1"/>
    <property type="molecule type" value="Genomic_DNA"/>
</dbReference>
<dbReference type="STRING" id="93625.A0A409X256"/>
<dbReference type="SUPFAM" id="SSF48371">
    <property type="entry name" value="ARM repeat"/>
    <property type="match status" value="1"/>
</dbReference>
<dbReference type="InParanoid" id="A0A409X256"/>
<dbReference type="InterPro" id="IPR016024">
    <property type="entry name" value="ARM-type_fold"/>
</dbReference>
<protein>
    <recommendedName>
        <fullName evidence="2">T6SS Phospholipase effector Tle1-like catalytic domain-containing protein</fullName>
    </recommendedName>
</protein>
<dbReference type="OrthoDB" id="59699at2759"/>
<accession>A0A409X256</accession>
<evidence type="ECO:0000313" key="4">
    <source>
        <dbReference type="Proteomes" id="UP000283269"/>
    </source>
</evidence>
<feature type="domain" description="T6SS Phospholipase effector Tle1-like catalytic" evidence="2">
    <location>
        <begin position="15"/>
        <end position="122"/>
    </location>
</feature>
<keyword evidence="4" id="KW-1185">Reference proteome</keyword>
<dbReference type="InterPro" id="IPR018712">
    <property type="entry name" value="Tle1-like_cat"/>
</dbReference>
<dbReference type="AlphaFoldDB" id="A0A409X256"/>
<feature type="domain" description="T6SS Phospholipase effector Tle1-like catalytic" evidence="2">
    <location>
        <begin position="130"/>
        <end position="268"/>
    </location>
</feature>
<dbReference type="Proteomes" id="UP000283269">
    <property type="component" value="Unassembled WGS sequence"/>
</dbReference>
<feature type="compositionally biased region" description="Polar residues" evidence="1">
    <location>
        <begin position="208"/>
        <end position="218"/>
    </location>
</feature>
<name>A0A409X256_PSICY</name>
<dbReference type="PANTHER" id="PTHR33840:SF1">
    <property type="entry name" value="TLE1 PHOSPHOLIPASE DOMAIN-CONTAINING PROTEIN"/>
    <property type="match status" value="1"/>
</dbReference>